<comment type="caution">
    <text evidence="2">The sequence shown here is derived from an EMBL/GenBank/DDBJ whole genome shotgun (WGS) entry which is preliminary data.</text>
</comment>
<evidence type="ECO:0000313" key="2">
    <source>
        <dbReference type="EMBL" id="GEC09554.1"/>
    </source>
</evidence>
<gene>
    <name evidence="2" type="ORF">SSP24_72090</name>
</gene>
<dbReference type="RefSeq" id="WP_141314364.1">
    <property type="nucleotide sequence ID" value="NZ_BJND01000075.1"/>
</dbReference>
<dbReference type="Proteomes" id="UP000317881">
    <property type="component" value="Unassembled WGS sequence"/>
</dbReference>
<name>A0A4Y3VRG6_9ACTN</name>
<sequence>MTKPSTAPAAAIVADAFTQLSGSIVETLDILKKDLGREGDQVTWLKDTIRTEYQAYISKDVNAFRQVDPELAALEECCESLRHFWYETTILSGYEDLEDQVFLRHAETLIELVTFGLVEFCEILGSRIPAALAMGQILTEAYDKIWGESEKLAKNQKEWNELWNDVAAAMAELQAVYHHFFQVLELHWNAFREAVRKGLFATQDKLQEALPLIPQDGSGGAFHQSVSGFLASLERLGSELTPYQGGEIYQAAADAISDCAKGLSERRRQAGAAVTPTGARQSSRGAAGPGPSAAPAAVAPVKATGVSASAGTGAAGQPLDPIAGEARPAASGPAVRADNSRQADTTALTIYARELVKRIDHNVPYGNLRKGLDGLLNLIKNDAFSSCFDKARLRNGFEAIDASRRRVGVAKGKLAGWAKSEQRSLERGCRALSALRESLAAFAVAVDNILPAAIGLDKSLADGIRTFTGSSPDRQKREAFEKQVKELAESHTRLMQDARAVYEGARALATENVPVPKGMTVETPALGDNEYLERAIRDVNAVVTEGLRPSALSSVAQGFTGTARRLWQALKPKPPS</sequence>
<organism evidence="2 3">
    <name type="scientific">Streptomyces spinoverrucosus</name>
    <dbReference type="NCBI Taxonomy" id="284043"/>
    <lineage>
        <taxon>Bacteria</taxon>
        <taxon>Bacillati</taxon>
        <taxon>Actinomycetota</taxon>
        <taxon>Actinomycetes</taxon>
        <taxon>Kitasatosporales</taxon>
        <taxon>Streptomycetaceae</taxon>
        <taxon>Streptomyces</taxon>
    </lineage>
</organism>
<feature type="compositionally biased region" description="Low complexity" evidence="1">
    <location>
        <begin position="285"/>
        <end position="296"/>
    </location>
</feature>
<protein>
    <submittedName>
        <fullName evidence="2">Uncharacterized protein</fullName>
    </submittedName>
</protein>
<accession>A0A4Y3VRG6</accession>
<proteinExistence type="predicted"/>
<dbReference type="AlphaFoldDB" id="A0A4Y3VRG6"/>
<evidence type="ECO:0000313" key="3">
    <source>
        <dbReference type="Proteomes" id="UP000317881"/>
    </source>
</evidence>
<dbReference type="EMBL" id="BJND01000075">
    <property type="protein sequence ID" value="GEC09554.1"/>
    <property type="molecule type" value="Genomic_DNA"/>
</dbReference>
<feature type="region of interest" description="Disordered" evidence="1">
    <location>
        <begin position="309"/>
        <end position="339"/>
    </location>
</feature>
<feature type="region of interest" description="Disordered" evidence="1">
    <location>
        <begin position="267"/>
        <end position="296"/>
    </location>
</feature>
<keyword evidence="3" id="KW-1185">Reference proteome</keyword>
<reference evidence="2 3" key="1">
    <citation type="submission" date="2019-06" db="EMBL/GenBank/DDBJ databases">
        <title>Whole genome shotgun sequence of Streptomyces spinoverrucosus NBRC 14228.</title>
        <authorList>
            <person name="Hosoyama A."/>
            <person name="Uohara A."/>
            <person name="Ohji S."/>
            <person name="Ichikawa N."/>
        </authorList>
    </citation>
    <scope>NUCLEOTIDE SEQUENCE [LARGE SCALE GENOMIC DNA]</scope>
    <source>
        <strain evidence="2 3">NBRC 14228</strain>
    </source>
</reference>
<evidence type="ECO:0000256" key="1">
    <source>
        <dbReference type="SAM" id="MobiDB-lite"/>
    </source>
</evidence>